<dbReference type="GO" id="GO:0005576">
    <property type="term" value="C:extracellular region"/>
    <property type="evidence" value="ECO:0007669"/>
    <property type="project" value="TreeGrafter"/>
</dbReference>
<dbReference type="AlphaFoldDB" id="A0A8J3BBJ9"/>
<comment type="caution">
    <text evidence="2">The sequence shown here is derived from an EMBL/GenBank/DDBJ whole genome shotgun (WGS) entry which is preliminary data.</text>
</comment>
<evidence type="ECO:0000256" key="1">
    <source>
        <dbReference type="SAM" id="SignalP"/>
    </source>
</evidence>
<sequence>MRPLPSAAGIAAGVLALSVTAVAPAAAHDLRTAEGRAEARARVAGYQPAWLHADRSTGAAVPCVNGRAGDYPCKNVDLLSHLPVSALGGGTEALSMWYWIDSSTSREYAVVTRDNGVGFVDVTDPVNPKYLGNLPSHGGTTSGWRDVRVHRDTAYVGADGINTHGLQVFDLKRLRGVTSPQTFAADARYDRIGNIHTIGVDPAANVLHAVGSNTCSGGNHMIDIADPLKPKNLGCYSGDGYVHENIPEKYAGPDTEHTGKHITFNYAVKNFTIVDVTDPRSPKPIGKGTYPGASFIHQGDRTPDWRYVVQNDELISTSSGSPSFVWDISDLDNPRMVRTDRISGMRATRHNQYNLGNRMYQGAYNAGLRIHDSSKLPGGYGEVGFFDVHPADDSSGFHGAWTAIPWFGKGSVVAVSSIEGGLFLLRPTGAARSSAAR</sequence>
<feature type="signal peptide" evidence="1">
    <location>
        <begin position="1"/>
        <end position="27"/>
    </location>
</feature>
<evidence type="ECO:0008006" key="4">
    <source>
        <dbReference type="Google" id="ProtNLM"/>
    </source>
</evidence>
<evidence type="ECO:0000313" key="2">
    <source>
        <dbReference type="EMBL" id="GGK09868.1"/>
    </source>
</evidence>
<keyword evidence="1" id="KW-0732">Signal</keyword>
<feature type="chain" id="PRO_5035240492" description="Choice-of-anchor B family protein" evidence="1">
    <location>
        <begin position="28"/>
        <end position="437"/>
    </location>
</feature>
<reference evidence="2" key="2">
    <citation type="submission" date="2020-09" db="EMBL/GenBank/DDBJ databases">
        <authorList>
            <person name="Sun Q."/>
            <person name="Ohkuma M."/>
        </authorList>
    </citation>
    <scope>NUCLEOTIDE SEQUENCE</scope>
    <source>
        <strain evidence="2">JCM 3090</strain>
    </source>
</reference>
<dbReference type="PANTHER" id="PTHR38787:SF3">
    <property type="entry name" value="REGULATORY P DOMAIN-CONTAINING PROTEIN"/>
    <property type="match status" value="1"/>
</dbReference>
<keyword evidence="3" id="KW-1185">Reference proteome</keyword>
<proteinExistence type="predicted"/>
<reference evidence="2" key="1">
    <citation type="journal article" date="2014" name="Int. J. Syst. Evol. Microbiol.">
        <title>Complete genome sequence of Corynebacterium casei LMG S-19264T (=DSM 44701T), isolated from a smear-ripened cheese.</title>
        <authorList>
            <consortium name="US DOE Joint Genome Institute (JGI-PGF)"/>
            <person name="Walter F."/>
            <person name="Albersmeier A."/>
            <person name="Kalinowski J."/>
            <person name="Ruckert C."/>
        </authorList>
    </citation>
    <scope>NUCLEOTIDE SEQUENCE</scope>
    <source>
        <strain evidence="2">JCM 3090</strain>
    </source>
</reference>
<protein>
    <recommendedName>
        <fullName evidence="4">Choice-of-anchor B family protein</fullName>
    </recommendedName>
</protein>
<dbReference type="RefSeq" id="WP_189172194.1">
    <property type="nucleotide sequence ID" value="NZ_BMQB01000014.1"/>
</dbReference>
<evidence type="ECO:0000313" key="3">
    <source>
        <dbReference type="Proteomes" id="UP000649739"/>
    </source>
</evidence>
<name>A0A8J3BBJ9_9ACTN</name>
<gene>
    <name evidence="2" type="ORF">GCM10010123_44740</name>
</gene>
<dbReference type="EMBL" id="BMQB01000014">
    <property type="protein sequence ID" value="GGK09868.1"/>
    <property type="molecule type" value="Genomic_DNA"/>
</dbReference>
<organism evidence="2 3">
    <name type="scientific">Pilimelia anulata</name>
    <dbReference type="NCBI Taxonomy" id="53371"/>
    <lineage>
        <taxon>Bacteria</taxon>
        <taxon>Bacillati</taxon>
        <taxon>Actinomycetota</taxon>
        <taxon>Actinomycetes</taxon>
        <taxon>Micromonosporales</taxon>
        <taxon>Micromonosporaceae</taxon>
        <taxon>Pilimelia</taxon>
    </lineage>
</organism>
<dbReference type="Proteomes" id="UP000649739">
    <property type="component" value="Unassembled WGS sequence"/>
</dbReference>
<dbReference type="InterPro" id="IPR027589">
    <property type="entry name" value="Choice_anch_B"/>
</dbReference>
<dbReference type="NCBIfam" id="TIGR04312">
    <property type="entry name" value="choice_anch_B"/>
    <property type="match status" value="1"/>
</dbReference>
<dbReference type="PANTHER" id="PTHR38787">
    <property type="entry name" value="REGULATORY P DOMAIN-CONTAINING PROTEIN"/>
    <property type="match status" value="1"/>
</dbReference>
<accession>A0A8J3BBJ9</accession>